<dbReference type="Pfam" id="PF13976">
    <property type="entry name" value="gag_pre-integrs"/>
    <property type="match status" value="1"/>
</dbReference>
<dbReference type="InterPro" id="IPR036397">
    <property type="entry name" value="RNaseH_sf"/>
</dbReference>
<reference evidence="8 9" key="1">
    <citation type="journal article" date="2014" name="Am. J. Bot.">
        <title>Genome assembly and annotation for red clover (Trifolium pratense; Fabaceae).</title>
        <authorList>
            <person name="Istvanek J."/>
            <person name="Jaros M."/>
            <person name="Krenek A."/>
            <person name="Repkova J."/>
        </authorList>
    </citation>
    <scope>NUCLEOTIDE SEQUENCE [LARGE SCALE GENOMIC DNA]</scope>
    <source>
        <strain evidence="9">cv. Tatra</strain>
        <tissue evidence="8">Young leaves</tissue>
    </source>
</reference>
<sequence>MPSTKYEIEKFTGVNDFGLWRLKMKALLVQQGCLEALKGEAAMNAELTAAEKTNMIEKAHSAILLSLGDKVLRQVSKETTASGLWAKLESLYMTKSLVNRLYLKQALYSFKMVEDKVLAEQLDMFNKLILDLENIDVKIDDEDQALLLLCALPRSHAHFKETLLYGRESLTFEEVQSALYSKDLNERKEHKPSTVGEGLAVKGKFLRKNGKFDKKGKSQSKSYSDEVSGIRCYHCKKEGHTRKVCPERLKDHGGNGNAAIVQDDFESSDVLVVSSSDSRKEWIMDSGCTWHMTPNKDLFEELCDQDGGSVLLGNNKACKIAGVGSVRFKLHDESIRLLTEVRYVPDLKRNLLSLGEFDKKGYVFQGEKSILRVMKGSKEVLRGVKKQGLYTLEAEVVSGSTNVVSTKPLSKTEIWHMRLGHVSERGLVELGKQNLLGGDKIEKLKFCEPCVFGKSCRVKFNKGKQRTHGSLDYIHADLWGPARCPSHSGARYFLSIVDDYSRKLWVFIQKTKDETFENFKSWKTLVENQTGRKVKRLRTDNGLEFCNEAFDIFCAASGIARHRTTAGTPQQNGLAERFNRTILERVRCMLTSAGLKKVFWAEAVSTATYLINRCPSTALDMKTPEEVWSGHPPDLDKLRVFGCVAYAHIRQDKVEPRALKCMFMGYPEGVKAYRLWCLEPGHKRCITSRDVVFNEAEMAFKKTVDVGRSTETSDEELEQVEIPVEVEHVDAELHIPDEVEEEAENAEEVEETDDDYLLSRDRSRRVIKAPQRLGYADLIAYALISASEVLDEEPRDYKEVMRSRNKTEWLKAMDDEMKSLHDNHTWELIKKPAGARLVSCKWIFKVKEGIEGVTSKRYKARLVARGFTQKEGVDFNDVFSPVVKHRSIRMLLAMVAQFDLELEQMDVKTAFLYGDLDETILMRQPEGYVERGKEDYVCKLKRSLYGLKQSPRQWNRRFDKFMARISFIRSQFDHCVYFRFRPGNSFVILLLYVDDILIASNNVEDVTRVKAELNKEFDMKDLGAASRILGIDIRRDRKKSKLCLSQEAYLRKILEKFGMSNSKPVVTPTNPQFKLSIDQCPSTDVERAYMNSIPYANIVGSLMYAMVCTRPDIAYAVSLVSRYMANPGKAHWQALKWILRYINGSLNRVLIYGGALGEDSKAVIEGYVDSDYAGCMDSRKSISGYVFTMFGTAISWKATLQKVVALSTTEAEYIALTEAVKEALWLEGFAKELKLQGRGITVKCDSQSAIHLSKNSAYHERTKHIDVRLHFVRGVIERGEVQVLKVSTEDNAADMITKTLPSCKFFHCMQLIKLHEES</sequence>
<dbReference type="GO" id="GO:0008270">
    <property type="term" value="F:zinc ion binding"/>
    <property type="evidence" value="ECO:0007669"/>
    <property type="project" value="UniProtKB-KW"/>
</dbReference>
<dbReference type="Gene3D" id="3.30.420.10">
    <property type="entry name" value="Ribonuclease H-like superfamily/Ribonuclease H"/>
    <property type="match status" value="1"/>
</dbReference>
<dbReference type="SMART" id="SM00343">
    <property type="entry name" value="ZnF_C2HC"/>
    <property type="match status" value="1"/>
</dbReference>
<feature type="domain" description="Integrase catalytic" evidence="7">
    <location>
        <begin position="460"/>
        <end position="632"/>
    </location>
</feature>
<organism evidence="8 9">
    <name type="scientific">Trifolium pratense</name>
    <name type="common">Red clover</name>
    <dbReference type="NCBI Taxonomy" id="57577"/>
    <lineage>
        <taxon>Eukaryota</taxon>
        <taxon>Viridiplantae</taxon>
        <taxon>Streptophyta</taxon>
        <taxon>Embryophyta</taxon>
        <taxon>Tracheophyta</taxon>
        <taxon>Spermatophyta</taxon>
        <taxon>Magnoliopsida</taxon>
        <taxon>eudicotyledons</taxon>
        <taxon>Gunneridae</taxon>
        <taxon>Pentapetalae</taxon>
        <taxon>rosids</taxon>
        <taxon>fabids</taxon>
        <taxon>Fabales</taxon>
        <taxon>Fabaceae</taxon>
        <taxon>Papilionoideae</taxon>
        <taxon>50 kb inversion clade</taxon>
        <taxon>NPAAA clade</taxon>
        <taxon>Hologalegina</taxon>
        <taxon>IRL clade</taxon>
        <taxon>Trifolieae</taxon>
        <taxon>Trifolium</taxon>
    </lineage>
</organism>
<dbReference type="Proteomes" id="UP000236291">
    <property type="component" value="Unassembled WGS sequence"/>
</dbReference>
<name>A0A2K3N065_TRIPR</name>
<evidence type="ECO:0000313" key="8">
    <source>
        <dbReference type="EMBL" id="PNX96445.1"/>
    </source>
</evidence>
<dbReference type="InterPro" id="IPR025724">
    <property type="entry name" value="GAG-pre-integrase_dom"/>
</dbReference>
<dbReference type="InterPro" id="IPR039537">
    <property type="entry name" value="Retrotran_Ty1/copia-like"/>
</dbReference>
<dbReference type="Pfam" id="PF07727">
    <property type="entry name" value="RVT_2"/>
    <property type="match status" value="1"/>
</dbReference>
<dbReference type="EMBL" id="ASHM01014513">
    <property type="protein sequence ID" value="PNX96445.1"/>
    <property type="molecule type" value="Genomic_DNA"/>
</dbReference>
<dbReference type="CDD" id="cd09272">
    <property type="entry name" value="RNase_HI_RT_Ty1"/>
    <property type="match status" value="1"/>
</dbReference>
<dbReference type="Pfam" id="PF14223">
    <property type="entry name" value="Retrotran_gag_2"/>
    <property type="match status" value="1"/>
</dbReference>
<dbReference type="InterPro" id="IPR054722">
    <property type="entry name" value="PolX-like_BBD"/>
</dbReference>
<dbReference type="InterPro" id="IPR001878">
    <property type="entry name" value="Znf_CCHC"/>
</dbReference>
<accession>A0A2K3N065</accession>
<dbReference type="PROSITE" id="PS50994">
    <property type="entry name" value="INTEGRASE"/>
    <property type="match status" value="1"/>
</dbReference>
<dbReference type="SUPFAM" id="SSF56672">
    <property type="entry name" value="DNA/RNA polymerases"/>
    <property type="match status" value="1"/>
</dbReference>
<evidence type="ECO:0000256" key="1">
    <source>
        <dbReference type="ARBA" id="ARBA00022670"/>
    </source>
</evidence>
<evidence type="ECO:0000313" key="9">
    <source>
        <dbReference type="Proteomes" id="UP000236291"/>
    </source>
</evidence>
<dbReference type="GO" id="GO:0015074">
    <property type="term" value="P:DNA integration"/>
    <property type="evidence" value="ECO:0007669"/>
    <property type="project" value="InterPro"/>
</dbReference>
<reference evidence="8 9" key="2">
    <citation type="journal article" date="2017" name="Front. Plant Sci.">
        <title>Gene Classification and Mining of Molecular Markers Useful in Red Clover (Trifolium pratense) Breeding.</title>
        <authorList>
            <person name="Istvanek J."/>
            <person name="Dluhosova J."/>
            <person name="Dluhos P."/>
            <person name="Patkova L."/>
            <person name="Nedelnik J."/>
            <person name="Repkova J."/>
        </authorList>
    </citation>
    <scope>NUCLEOTIDE SEQUENCE [LARGE SCALE GENOMIC DNA]</scope>
    <source>
        <strain evidence="9">cv. Tatra</strain>
        <tissue evidence="8">Young leaves</tissue>
    </source>
</reference>
<evidence type="ECO:0000256" key="5">
    <source>
        <dbReference type="PROSITE-ProRule" id="PRU00047"/>
    </source>
</evidence>
<feature type="domain" description="CCHC-type" evidence="6">
    <location>
        <begin position="231"/>
        <end position="247"/>
    </location>
</feature>
<dbReference type="STRING" id="57577.A0A2K3N065"/>
<dbReference type="ExpressionAtlas" id="A0A2K3N065">
    <property type="expression patterns" value="baseline"/>
</dbReference>
<keyword evidence="5" id="KW-0862">Zinc</keyword>
<dbReference type="PANTHER" id="PTHR42648:SF28">
    <property type="entry name" value="TRANSPOSON-ENCODED PROTEIN WITH RIBONUCLEASE H-LIKE AND RETROVIRUS ZINC FINGER-LIKE DOMAINS"/>
    <property type="match status" value="1"/>
</dbReference>
<evidence type="ECO:0000256" key="3">
    <source>
        <dbReference type="ARBA" id="ARBA00022750"/>
    </source>
</evidence>
<dbReference type="InterPro" id="IPR036875">
    <property type="entry name" value="Znf_CCHC_sf"/>
</dbReference>
<dbReference type="SUPFAM" id="SSF57756">
    <property type="entry name" value="Retrovirus zinc finger-like domains"/>
    <property type="match status" value="1"/>
</dbReference>
<dbReference type="Pfam" id="PF25597">
    <property type="entry name" value="SH3_retrovirus"/>
    <property type="match status" value="1"/>
</dbReference>
<dbReference type="InterPro" id="IPR001584">
    <property type="entry name" value="Integrase_cat-core"/>
</dbReference>
<dbReference type="PANTHER" id="PTHR42648">
    <property type="entry name" value="TRANSPOSASE, PUTATIVE-RELATED"/>
    <property type="match status" value="1"/>
</dbReference>
<keyword evidence="4" id="KW-0378">Hydrolase</keyword>
<evidence type="ECO:0000256" key="4">
    <source>
        <dbReference type="ARBA" id="ARBA00022801"/>
    </source>
</evidence>
<gene>
    <name evidence="8" type="ORF">L195_g019651</name>
</gene>
<dbReference type="InterPro" id="IPR013103">
    <property type="entry name" value="RVT_2"/>
</dbReference>
<dbReference type="Pfam" id="PF22936">
    <property type="entry name" value="Pol_BBD"/>
    <property type="match status" value="1"/>
</dbReference>
<protein>
    <submittedName>
        <fullName evidence="8">Copia LTR rider</fullName>
    </submittedName>
</protein>
<keyword evidence="1" id="KW-0645">Protease</keyword>
<proteinExistence type="predicted"/>
<dbReference type="InterPro" id="IPR057670">
    <property type="entry name" value="SH3_retrovirus"/>
</dbReference>
<evidence type="ECO:0000259" key="6">
    <source>
        <dbReference type="PROSITE" id="PS50158"/>
    </source>
</evidence>
<keyword evidence="5" id="KW-0863">Zinc-finger</keyword>
<comment type="caution">
    <text evidence="8">The sequence shown here is derived from an EMBL/GenBank/DDBJ whole genome shotgun (WGS) entry which is preliminary data.</text>
</comment>
<keyword evidence="3" id="KW-0064">Aspartyl protease</keyword>
<dbReference type="GO" id="GO:0004190">
    <property type="term" value="F:aspartic-type endopeptidase activity"/>
    <property type="evidence" value="ECO:0007669"/>
    <property type="project" value="UniProtKB-KW"/>
</dbReference>
<dbReference type="GO" id="GO:0006508">
    <property type="term" value="P:proteolysis"/>
    <property type="evidence" value="ECO:0007669"/>
    <property type="project" value="UniProtKB-KW"/>
</dbReference>
<dbReference type="SUPFAM" id="SSF53098">
    <property type="entry name" value="Ribonuclease H-like"/>
    <property type="match status" value="1"/>
</dbReference>
<evidence type="ECO:0000256" key="2">
    <source>
        <dbReference type="ARBA" id="ARBA00022723"/>
    </source>
</evidence>
<dbReference type="InterPro" id="IPR043502">
    <property type="entry name" value="DNA/RNA_pol_sf"/>
</dbReference>
<evidence type="ECO:0000259" key="7">
    <source>
        <dbReference type="PROSITE" id="PS50994"/>
    </source>
</evidence>
<dbReference type="GO" id="GO:0003676">
    <property type="term" value="F:nucleic acid binding"/>
    <property type="evidence" value="ECO:0007669"/>
    <property type="project" value="InterPro"/>
</dbReference>
<dbReference type="PROSITE" id="PS50158">
    <property type="entry name" value="ZF_CCHC"/>
    <property type="match status" value="1"/>
</dbReference>
<dbReference type="Pfam" id="PF00665">
    <property type="entry name" value="rve"/>
    <property type="match status" value="1"/>
</dbReference>
<keyword evidence="2" id="KW-0479">Metal-binding</keyword>
<dbReference type="InterPro" id="IPR012337">
    <property type="entry name" value="RNaseH-like_sf"/>
</dbReference>